<name>A0ACC2FXG7_DALPE</name>
<reference evidence="1" key="1">
    <citation type="submission" date="2021-05" db="EMBL/GenBank/DDBJ databases">
        <authorList>
            <person name="Pan Q."/>
            <person name="Jouanno E."/>
            <person name="Zahm M."/>
            <person name="Klopp C."/>
            <person name="Cabau C."/>
            <person name="Louis A."/>
            <person name="Berthelot C."/>
            <person name="Parey E."/>
            <person name="Roest Crollius H."/>
            <person name="Montfort J."/>
            <person name="Robinson-Rechavi M."/>
            <person name="Bouchez O."/>
            <person name="Lampietro C."/>
            <person name="Lopez Roques C."/>
            <person name="Donnadieu C."/>
            <person name="Postlethwait J."/>
            <person name="Bobe J."/>
            <person name="Dillon D."/>
            <person name="Chandos A."/>
            <person name="von Hippel F."/>
            <person name="Guiguen Y."/>
        </authorList>
    </citation>
    <scope>NUCLEOTIDE SEQUENCE</scope>
    <source>
        <strain evidence="1">YG-Jan2019</strain>
    </source>
</reference>
<gene>
    <name evidence="1" type="ORF">DPEC_G00232420</name>
</gene>
<evidence type="ECO:0000313" key="2">
    <source>
        <dbReference type="Proteomes" id="UP001157502"/>
    </source>
</evidence>
<proteinExistence type="predicted"/>
<comment type="caution">
    <text evidence="1">The sequence shown here is derived from an EMBL/GenBank/DDBJ whole genome shotgun (WGS) entry which is preliminary data.</text>
</comment>
<keyword evidence="2" id="KW-1185">Reference proteome</keyword>
<dbReference type="EMBL" id="CM055747">
    <property type="protein sequence ID" value="KAJ7995988.1"/>
    <property type="molecule type" value="Genomic_DNA"/>
</dbReference>
<accession>A0ACC2FXG7</accession>
<dbReference type="Proteomes" id="UP001157502">
    <property type="component" value="Chromosome 20"/>
</dbReference>
<evidence type="ECO:0000313" key="1">
    <source>
        <dbReference type="EMBL" id="KAJ7995988.1"/>
    </source>
</evidence>
<organism evidence="1 2">
    <name type="scientific">Dallia pectoralis</name>
    <name type="common">Alaska blackfish</name>
    <dbReference type="NCBI Taxonomy" id="75939"/>
    <lineage>
        <taxon>Eukaryota</taxon>
        <taxon>Metazoa</taxon>
        <taxon>Chordata</taxon>
        <taxon>Craniata</taxon>
        <taxon>Vertebrata</taxon>
        <taxon>Euteleostomi</taxon>
        <taxon>Actinopterygii</taxon>
        <taxon>Neopterygii</taxon>
        <taxon>Teleostei</taxon>
        <taxon>Protacanthopterygii</taxon>
        <taxon>Esociformes</taxon>
        <taxon>Umbridae</taxon>
        <taxon>Dallia</taxon>
    </lineage>
</organism>
<sequence length="113" mass="11537">MGAGACEAGRGQASLHTGGGRRARERKGARAKVGVERGREADGTAPLPGSEEHHRSDPPGRHRHRRGRTVRQAAGRGQDAKGRGAGEPPLAWGPSGVLSPGGGGGRRRGSPEG</sequence>
<protein>
    <submittedName>
        <fullName evidence="1">Uncharacterized protein</fullName>
    </submittedName>
</protein>